<protein>
    <recommendedName>
        <fullName evidence="3">2OGFeDO JBP1/TET oxygenase domain-containing protein</fullName>
    </recommendedName>
</protein>
<dbReference type="Gene3D" id="3.60.130.30">
    <property type="match status" value="1"/>
</dbReference>
<keyword evidence="2" id="KW-1185">Reference proteome</keyword>
<evidence type="ECO:0008006" key="3">
    <source>
        <dbReference type="Google" id="ProtNLM"/>
    </source>
</evidence>
<dbReference type="STRING" id="1314778.A0A5C3NNP9"/>
<evidence type="ECO:0000313" key="2">
    <source>
        <dbReference type="Proteomes" id="UP000308197"/>
    </source>
</evidence>
<dbReference type="InParanoid" id="A0A5C3NNP9"/>
<dbReference type="AlphaFoldDB" id="A0A5C3NNP9"/>
<sequence length="159" mass="17891">RWMANMVDTGGLLDSILAVAHPRLYAAAKEVQRRLCERVAEIQEHVINWPTVYNATQVMVNRETVHHRDTTTRPGWFDMCATVGSYGETVVMSFRNLAVCVPYDTGSVALVASRVVIHTVPRVPPDRIAYAFFMCDAVHKWLAVEDPGWTKFEDTLKAG</sequence>
<feature type="non-terminal residue" evidence="1">
    <location>
        <position position="1"/>
    </location>
</feature>
<proteinExistence type="predicted"/>
<dbReference type="EMBL" id="ML212289">
    <property type="protein sequence ID" value="TFK78855.1"/>
    <property type="molecule type" value="Genomic_DNA"/>
</dbReference>
<name>A0A5C3NNP9_9APHY</name>
<evidence type="ECO:0000313" key="1">
    <source>
        <dbReference type="EMBL" id="TFK78855.1"/>
    </source>
</evidence>
<accession>A0A5C3NNP9</accession>
<gene>
    <name evidence="1" type="ORF">K466DRAFT_506623</name>
</gene>
<dbReference type="Proteomes" id="UP000308197">
    <property type="component" value="Unassembled WGS sequence"/>
</dbReference>
<organism evidence="1 2">
    <name type="scientific">Polyporus arcularius HHB13444</name>
    <dbReference type="NCBI Taxonomy" id="1314778"/>
    <lineage>
        <taxon>Eukaryota</taxon>
        <taxon>Fungi</taxon>
        <taxon>Dikarya</taxon>
        <taxon>Basidiomycota</taxon>
        <taxon>Agaricomycotina</taxon>
        <taxon>Agaricomycetes</taxon>
        <taxon>Polyporales</taxon>
        <taxon>Polyporaceae</taxon>
        <taxon>Polyporus</taxon>
    </lineage>
</organism>
<reference evidence="1 2" key="1">
    <citation type="journal article" date="2019" name="Nat. Ecol. Evol.">
        <title>Megaphylogeny resolves global patterns of mushroom evolution.</title>
        <authorList>
            <person name="Varga T."/>
            <person name="Krizsan K."/>
            <person name="Foldi C."/>
            <person name="Dima B."/>
            <person name="Sanchez-Garcia M."/>
            <person name="Sanchez-Ramirez S."/>
            <person name="Szollosi G.J."/>
            <person name="Szarkandi J.G."/>
            <person name="Papp V."/>
            <person name="Albert L."/>
            <person name="Andreopoulos W."/>
            <person name="Angelini C."/>
            <person name="Antonin V."/>
            <person name="Barry K.W."/>
            <person name="Bougher N.L."/>
            <person name="Buchanan P."/>
            <person name="Buyck B."/>
            <person name="Bense V."/>
            <person name="Catcheside P."/>
            <person name="Chovatia M."/>
            <person name="Cooper J."/>
            <person name="Damon W."/>
            <person name="Desjardin D."/>
            <person name="Finy P."/>
            <person name="Geml J."/>
            <person name="Haridas S."/>
            <person name="Hughes K."/>
            <person name="Justo A."/>
            <person name="Karasinski D."/>
            <person name="Kautmanova I."/>
            <person name="Kiss B."/>
            <person name="Kocsube S."/>
            <person name="Kotiranta H."/>
            <person name="LaButti K.M."/>
            <person name="Lechner B.E."/>
            <person name="Liimatainen K."/>
            <person name="Lipzen A."/>
            <person name="Lukacs Z."/>
            <person name="Mihaltcheva S."/>
            <person name="Morgado L.N."/>
            <person name="Niskanen T."/>
            <person name="Noordeloos M.E."/>
            <person name="Ohm R.A."/>
            <person name="Ortiz-Santana B."/>
            <person name="Ovrebo C."/>
            <person name="Racz N."/>
            <person name="Riley R."/>
            <person name="Savchenko A."/>
            <person name="Shiryaev A."/>
            <person name="Soop K."/>
            <person name="Spirin V."/>
            <person name="Szebenyi C."/>
            <person name="Tomsovsky M."/>
            <person name="Tulloss R.E."/>
            <person name="Uehling J."/>
            <person name="Grigoriev I.V."/>
            <person name="Vagvolgyi C."/>
            <person name="Papp T."/>
            <person name="Martin F.M."/>
            <person name="Miettinen O."/>
            <person name="Hibbett D.S."/>
            <person name="Nagy L.G."/>
        </authorList>
    </citation>
    <scope>NUCLEOTIDE SEQUENCE [LARGE SCALE GENOMIC DNA]</scope>
    <source>
        <strain evidence="1 2">HHB13444</strain>
    </source>
</reference>